<keyword evidence="1" id="KW-0472">Membrane</keyword>
<dbReference type="EMBL" id="AGQV01000010">
    <property type="protein sequence ID" value="EHH67306.1"/>
    <property type="molecule type" value="Genomic_DNA"/>
</dbReference>
<organism evidence="2 3">
    <name type="scientific">Gluconobacter morbifer G707</name>
    <dbReference type="NCBI Taxonomy" id="1088869"/>
    <lineage>
        <taxon>Bacteria</taxon>
        <taxon>Pseudomonadati</taxon>
        <taxon>Pseudomonadota</taxon>
        <taxon>Alphaproteobacteria</taxon>
        <taxon>Acetobacterales</taxon>
        <taxon>Acetobacteraceae</taxon>
        <taxon>Gluconobacter</taxon>
    </lineage>
</organism>
<keyword evidence="1" id="KW-0812">Transmembrane</keyword>
<reference evidence="2 3" key="1">
    <citation type="submission" date="2011-10" db="EMBL/GenBank/DDBJ databases">
        <title>Genome sequence of Gluconobacter morbifer G707, isolated from Drosophila gut.</title>
        <authorList>
            <person name="Lee W.-J."/>
            <person name="Kim E.-K."/>
        </authorList>
    </citation>
    <scope>NUCLEOTIDE SEQUENCE [LARGE SCALE GENOMIC DNA]</scope>
    <source>
        <strain evidence="2 3">G707</strain>
    </source>
</reference>
<evidence type="ECO:0000313" key="2">
    <source>
        <dbReference type="EMBL" id="EHH67306.1"/>
    </source>
</evidence>
<name>G6XLQ1_9PROT</name>
<keyword evidence="1" id="KW-1133">Transmembrane helix</keyword>
<evidence type="ECO:0000256" key="1">
    <source>
        <dbReference type="SAM" id="Phobius"/>
    </source>
</evidence>
<evidence type="ECO:0000313" key="3">
    <source>
        <dbReference type="Proteomes" id="UP000004949"/>
    </source>
</evidence>
<dbReference type="AlphaFoldDB" id="G6XLQ1"/>
<accession>G6XLQ1</accession>
<keyword evidence="3" id="KW-1185">Reference proteome</keyword>
<dbReference type="Proteomes" id="UP000004949">
    <property type="component" value="Unassembled WGS sequence"/>
</dbReference>
<dbReference type="RefSeq" id="WP_008852443.1">
    <property type="nucleotide sequence ID" value="NZ_AGQV01000010.1"/>
</dbReference>
<protein>
    <submittedName>
        <fullName evidence="2">Uncharacterized protein</fullName>
    </submittedName>
</protein>
<feature type="transmembrane region" description="Helical" evidence="1">
    <location>
        <begin position="12"/>
        <end position="30"/>
    </location>
</feature>
<dbReference type="STRING" id="1088869.GMO_23000"/>
<feature type="transmembrane region" description="Helical" evidence="1">
    <location>
        <begin position="66"/>
        <end position="86"/>
    </location>
</feature>
<feature type="transmembrane region" description="Helical" evidence="1">
    <location>
        <begin position="42"/>
        <end position="60"/>
    </location>
</feature>
<dbReference type="PATRIC" id="fig|1088869.3.peg.2294"/>
<comment type="caution">
    <text evidence="2">The sequence shown here is derived from an EMBL/GenBank/DDBJ whole genome shotgun (WGS) entry which is preliminary data.</text>
</comment>
<sequence>MEAIFNTLCNFILALLGFIVFGVAFVEMLVRQGLQSIGVQGAAQTIVLLLLLLGLLGLTLRVFGKLFVVLLLAALLVYFLHAIIGLPHQVPQPFQTPSGGTLSF</sequence>
<proteinExistence type="predicted"/>
<gene>
    <name evidence="2" type="ORF">GMO_23000</name>
</gene>